<evidence type="ECO:0000256" key="1">
    <source>
        <dbReference type="SAM" id="MobiDB-lite"/>
    </source>
</evidence>
<accession>A0A8C3RHX7</accession>
<feature type="region of interest" description="Disordered" evidence="1">
    <location>
        <begin position="208"/>
        <end position="308"/>
    </location>
</feature>
<name>A0A8C3RHX7_9PASS</name>
<feature type="region of interest" description="Disordered" evidence="1">
    <location>
        <begin position="1"/>
        <end position="122"/>
    </location>
</feature>
<evidence type="ECO:0000313" key="2">
    <source>
        <dbReference type="Ensembl" id="ENSCRFP00000020438.1"/>
    </source>
</evidence>
<organism evidence="2 3">
    <name type="scientific">Cyanoderma ruficeps</name>
    <name type="common">rufous-capped babbler</name>
    <dbReference type="NCBI Taxonomy" id="181631"/>
    <lineage>
        <taxon>Eukaryota</taxon>
        <taxon>Metazoa</taxon>
        <taxon>Chordata</taxon>
        <taxon>Craniata</taxon>
        <taxon>Vertebrata</taxon>
        <taxon>Euteleostomi</taxon>
        <taxon>Archelosauria</taxon>
        <taxon>Archosauria</taxon>
        <taxon>Dinosauria</taxon>
        <taxon>Saurischia</taxon>
        <taxon>Theropoda</taxon>
        <taxon>Coelurosauria</taxon>
        <taxon>Aves</taxon>
        <taxon>Neognathae</taxon>
        <taxon>Neoaves</taxon>
        <taxon>Telluraves</taxon>
        <taxon>Australaves</taxon>
        <taxon>Passeriformes</taxon>
        <taxon>Sylvioidea</taxon>
        <taxon>Timaliidae</taxon>
        <taxon>Cyanoderma</taxon>
    </lineage>
</organism>
<reference evidence="2" key="2">
    <citation type="submission" date="2025-09" db="UniProtKB">
        <authorList>
            <consortium name="Ensembl"/>
        </authorList>
    </citation>
    <scope>IDENTIFICATION</scope>
</reference>
<dbReference type="Ensembl" id="ENSCRFT00000021121.1">
    <property type="protein sequence ID" value="ENSCRFP00000020438.1"/>
    <property type="gene ID" value="ENSCRFG00000015238.1"/>
</dbReference>
<dbReference type="Proteomes" id="UP000694396">
    <property type="component" value="Unplaced"/>
</dbReference>
<keyword evidence="3" id="KW-1185">Reference proteome</keyword>
<protein>
    <submittedName>
        <fullName evidence="2">Uncharacterized protein</fullName>
    </submittedName>
</protein>
<proteinExistence type="predicted"/>
<dbReference type="AlphaFoldDB" id="A0A8C3RHX7"/>
<sequence length="308" mass="33214">MGKELPQARPRACSHLPGLGDTAGSATRHSRTVPLRGSGNVPQPSPGELRPHPAPSQPRQPKSQPWLIQAPPFPEGKDHIQPIPLFPEGKDQIQPTPPFPEGKDQIQPTPPFPEGKDQIHLSPIFPEGKDQIQPIPLFPEGKDQIQLSPSFPEGKDHIQPTPPLPEGKDHIQPTPLMDGLQTEKRGVLLPVCPHTPGSCFLVHGQNVGESPAKTASKGTAWTDRQDQGLPDAHRHRINPTSPSSPSTWNSCRPLSVPKSGHKPAPRPKDPQHLHQAQPGRSQKQAGTSVPQGKGDPGPAVTASQVWAH</sequence>
<feature type="compositionally biased region" description="Polar residues" evidence="1">
    <location>
        <begin position="278"/>
        <end position="290"/>
    </location>
</feature>
<reference evidence="2" key="1">
    <citation type="submission" date="2025-08" db="UniProtKB">
        <authorList>
            <consortium name="Ensembl"/>
        </authorList>
    </citation>
    <scope>IDENTIFICATION</scope>
</reference>
<evidence type="ECO:0000313" key="3">
    <source>
        <dbReference type="Proteomes" id="UP000694396"/>
    </source>
</evidence>